<evidence type="ECO:0000259" key="2">
    <source>
        <dbReference type="PROSITE" id="PS50042"/>
    </source>
</evidence>
<name>A0A1Q9CTD8_SYMMI</name>
<proteinExistence type="predicted"/>
<evidence type="ECO:0000313" key="3">
    <source>
        <dbReference type="EMBL" id="OLP86190.1"/>
    </source>
</evidence>
<keyword evidence="4" id="KW-1185">Reference proteome</keyword>
<dbReference type="Gene3D" id="2.60.120.10">
    <property type="entry name" value="Jelly Rolls"/>
    <property type="match status" value="1"/>
</dbReference>
<comment type="caution">
    <text evidence="3">The sequence shown here is derived from an EMBL/GenBank/DDBJ whole genome shotgun (WGS) entry which is preliminary data.</text>
</comment>
<dbReference type="SUPFAM" id="SSF51206">
    <property type="entry name" value="cAMP-binding domain-like"/>
    <property type="match status" value="1"/>
</dbReference>
<sequence>MDVELLLAVLKVPLFQSLEHDQRVEVAKEAAGCFRGGLQPLSAQTLALTNGVAEMMPDQVLQLPGKLWRDDIEQRQILSCSRVPITGRLFMARKLKSRRVMRFGGAKQTVMPEVTVKLWVGVLSMEMEEKIFFQDEAVATYDLVGAGSDETALPLGKALVRVVDEHFAFQAVERRAKGISRKFREELGQKQQPGLGGGVGGWKPAVPEAPPQDKLGLLDPVDEGGRKHAAAQRLMIKALQKNPRLIYESLESHLQEVAGIWDDLVTKIVWSECGPGQRSEWQLRTRWAEGLLGVLQERDSFNDAREKLSGAKTRQNIRRPPGLQAKRLDIASCASDIQIFGCVPEAAVTWSHGGNNWNHLSIELHCSRNCVKQLPLEHSAYSYSSTLLSRNRREYLGRLCIRFQICDSECFSAFAFPSEPSFLLLAVGDLSIGLSSSGSYVFPVVALRFSGGDKARALQARRHLGDFLGQPIFCGLSMLRFRDYGSLWVRLEAFQRQLEFAFPGRVMFPTLTKQPRTAVKNVCNAFAGTTVRGTGHIEATTVTIMNANALEISVEAPSGLEEKLRAEEELLCYHPGFSELREREESWRRLEQGTAEWAELRERIRMRPLDVSLQERLRFHSLKIQLDQLRAELTEEAPDEPTTGHVGVFLTMLNPGTIFTICDADATSVNGEIVAPRLPQSQSVTHGAMCSKQKQDNAKEEHHDEVLAEFYEGDFFGGWVTNDVVLLSISEEAWEVALGRCAATRHAARGELLRNCLSGIDDETVEKLLPHFKEETRHKGSVLVKAGQLSSSLWLIAGGSASDRGEANAPKTKRRFFSATVELGLLEVGQAVGLSSTTIALQQPEPLTVTAASPEVKLLRADNLPQAKLTPKVLEALRLALRAKSSWLVQRFESLSELPAIPLVIDSPFLRRRDQALLPG</sequence>
<dbReference type="Proteomes" id="UP000186817">
    <property type="component" value="Unassembled WGS sequence"/>
</dbReference>
<dbReference type="InterPro" id="IPR014710">
    <property type="entry name" value="RmlC-like_jellyroll"/>
</dbReference>
<feature type="domain" description="Cyclic nucleotide-binding" evidence="2">
    <location>
        <begin position="756"/>
        <end position="862"/>
    </location>
</feature>
<dbReference type="AlphaFoldDB" id="A0A1Q9CTD8"/>
<evidence type="ECO:0000313" key="4">
    <source>
        <dbReference type="Proteomes" id="UP000186817"/>
    </source>
</evidence>
<feature type="region of interest" description="Disordered" evidence="1">
    <location>
        <begin position="189"/>
        <end position="214"/>
    </location>
</feature>
<dbReference type="InterPro" id="IPR000595">
    <property type="entry name" value="cNMP-bd_dom"/>
</dbReference>
<reference evidence="3 4" key="1">
    <citation type="submission" date="2016-02" db="EMBL/GenBank/DDBJ databases">
        <title>Genome analysis of coral dinoflagellate symbionts highlights evolutionary adaptations to a symbiotic lifestyle.</title>
        <authorList>
            <person name="Aranda M."/>
            <person name="Li Y."/>
            <person name="Liew Y.J."/>
            <person name="Baumgarten S."/>
            <person name="Simakov O."/>
            <person name="Wilson M."/>
            <person name="Piel J."/>
            <person name="Ashoor H."/>
            <person name="Bougouffa S."/>
            <person name="Bajic V.B."/>
            <person name="Ryu T."/>
            <person name="Ravasi T."/>
            <person name="Bayer T."/>
            <person name="Micklem G."/>
            <person name="Kim H."/>
            <person name="Bhak J."/>
            <person name="Lajeunesse T.C."/>
            <person name="Voolstra C.R."/>
        </authorList>
    </citation>
    <scope>NUCLEOTIDE SEQUENCE [LARGE SCALE GENOMIC DNA]</scope>
    <source>
        <strain evidence="3 4">CCMP2467</strain>
    </source>
</reference>
<dbReference type="OrthoDB" id="415644at2759"/>
<dbReference type="InterPro" id="IPR018490">
    <property type="entry name" value="cNMP-bd_dom_sf"/>
</dbReference>
<dbReference type="PROSITE" id="PS50042">
    <property type="entry name" value="CNMP_BINDING_3"/>
    <property type="match status" value="1"/>
</dbReference>
<evidence type="ECO:0000256" key="1">
    <source>
        <dbReference type="SAM" id="MobiDB-lite"/>
    </source>
</evidence>
<gene>
    <name evidence="3" type="ORF">AK812_SmicGene32734</name>
</gene>
<organism evidence="3 4">
    <name type="scientific">Symbiodinium microadriaticum</name>
    <name type="common">Dinoflagellate</name>
    <name type="synonym">Zooxanthella microadriatica</name>
    <dbReference type="NCBI Taxonomy" id="2951"/>
    <lineage>
        <taxon>Eukaryota</taxon>
        <taxon>Sar</taxon>
        <taxon>Alveolata</taxon>
        <taxon>Dinophyceae</taxon>
        <taxon>Suessiales</taxon>
        <taxon>Symbiodiniaceae</taxon>
        <taxon>Symbiodinium</taxon>
    </lineage>
</organism>
<dbReference type="EMBL" id="LSRX01000930">
    <property type="protein sequence ID" value="OLP86190.1"/>
    <property type="molecule type" value="Genomic_DNA"/>
</dbReference>
<accession>A0A1Q9CTD8</accession>
<protein>
    <recommendedName>
        <fullName evidence="2">Cyclic nucleotide-binding domain-containing protein</fullName>
    </recommendedName>
</protein>